<dbReference type="AlphaFoldDB" id="A0AAE3ZKA2"/>
<evidence type="ECO:0000313" key="1">
    <source>
        <dbReference type="EMBL" id="MDR7320522.1"/>
    </source>
</evidence>
<evidence type="ECO:0000313" key="2">
    <source>
        <dbReference type="Proteomes" id="UP001183629"/>
    </source>
</evidence>
<proteinExistence type="predicted"/>
<dbReference type="RefSeq" id="WP_310409059.1">
    <property type="nucleotide sequence ID" value="NZ_JAVDYC010000001.1"/>
</dbReference>
<keyword evidence="2" id="KW-1185">Reference proteome</keyword>
<protein>
    <submittedName>
        <fullName evidence="1">Uncharacterized protein</fullName>
    </submittedName>
</protein>
<organism evidence="1 2">
    <name type="scientific">Catenuloplanes niger</name>
    <dbReference type="NCBI Taxonomy" id="587534"/>
    <lineage>
        <taxon>Bacteria</taxon>
        <taxon>Bacillati</taxon>
        <taxon>Actinomycetota</taxon>
        <taxon>Actinomycetes</taxon>
        <taxon>Micromonosporales</taxon>
        <taxon>Micromonosporaceae</taxon>
        <taxon>Catenuloplanes</taxon>
    </lineage>
</organism>
<sequence length="669" mass="71362">MDQTPAGYATGQLASAFVTAVTHEDAATRRRAEERVRRWSLVLSGGHTHGSRTPVKGLPAWVTLDVVRGGFATGEPSAGGPLRPHETRFGTRAAAFAHYLTDAGLAELYALLDSGDYRIDLPEQGALLAVAVLLRAGDRAAALDVLDAIGPFADRLCFTPVPDRPVLRAPGVVWRTGAGEVAAQLAARTENPRIAAQRETLTVWNPLADAFLALWLDFDAGRARELLARYRELAAKHPHSRKHLRRKENLYILRTAAEHAVAGRELTPRHAGLLRVAIASMTAKRGRPGSAGHTALRAAQARQAALPGHHELAHAVAARLEHVDPRSGVADADAVCAPVGGVPVPEPVRRVVRRATAGTIPELIRAGVVPSAEVLARLTPQVTSLVVASGYAHPALMAAVHRAFRTRRSLLLLHFAHQVRIDELPWVAALRTSRPAGRAETARRLGDHYLTGFPGTITPNPLVTELSSLTPEFPWVEELAADIFMDGFTPKFGRAATLAGELLDGSLYQRYYGIDYARAGDGFARYCRKRAGSPRGSVTGNGAVIEQGQIVTTHNLATLAYAAGAAPEDGWHGAAAGAFETVLRLAARPPAPRTRKDIAYAWRQAVFFLSVPGAGDPRDAIAGFHDRLAAAPAPVRDLITPVVTGLGRVASGTGDAGPLLGWAVRRPGR</sequence>
<dbReference type="EMBL" id="JAVDYC010000001">
    <property type="protein sequence ID" value="MDR7320522.1"/>
    <property type="molecule type" value="Genomic_DNA"/>
</dbReference>
<gene>
    <name evidence="1" type="ORF">J2S44_000772</name>
</gene>
<dbReference type="Proteomes" id="UP001183629">
    <property type="component" value="Unassembled WGS sequence"/>
</dbReference>
<comment type="caution">
    <text evidence="1">The sequence shown here is derived from an EMBL/GenBank/DDBJ whole genome shotgun (WGS) entry which is preliminary data.</text>
</comment>
<accession>A0AAE3ZKA2</accession>
<reference evidence="1 2" key="1">
    <citation type="submission" date="2023-07" db="EMBL/GenBank/DDBJ databases">
        <title>Sequencing the genomes of 1000 actinobacteria strains.</title>
        <authorList>
            <person name="Klenk H.-P."/>
        </authorList>
    </citation>
    <scope>NUCLEOTIDE SEQUENCE [LARGE SCALE GENOMIC DNA]</scope>
    <source>
        <strain evidence="1 2">DSM 44711</strain>
    </source>
</reference>
<name>A0AAE3ZKA2_9ACTN</name>